<dbReference type="GO" id="GO:0005886">
    <property type="term" value="C:plasma membrane"/>
    <property type="evidence" value="ECO:0007669"/>
    <property type="project" value="UniProtKB-SubCell"/>
</dbReference>
<dbReference type="Gene3D" id="1.20.1740.10">
    <property type="entry name" value="Amino acid/polyamine transporter I"/>
    <property type="match status" value="1"/>
</dbReference>
<evidence type="ECO:0000313" key="9">
    <source>
        <dbReference type="EMBL" id="MDQ6595956.1"/>
    </source>
</evidence>
<dbReference type="Proteomes" id="UP001178888">
    <property type="component" value="Unassembled WGS sequence"/>
</dbReference>
<evidence type="ECO:0000256" key="2">
    <source>
        <dbReference type="ARBA" id="ARBA00022448"/>
    </source>
</evidence>
<keyword evidence="3 7" id="KW-0812">Transmembrane</keyword>
<keyword evidence="6 7" id="KW-0472">Membrane</keyword>
<feature type="transmembrane region" description="Helical" evidence="7">
    <location>
        <begin position="169"/>
        <end position="191"/>
    </location>
</feature>
<evidence type="ECO:0000256" key="1">
    <source>
        <dbReference type="ARBA" id="ARBA00004651"/>
    </source>
</evidence>
<dbReference type="PANTHER" id="PTHR43495">
    <property type="entry name" value="GABA PERMEASE"/>
    <property type="match status" value="1"/>
</dbReference>
<sequence length="466" mass="50977">MHNDQVIKQTVAHKKLENQEKGKSSELAWWQLSLLGIGSVIGAGFFLGTGLSIKTAGPSILFNYLIAGFTAFFVFSALAEMTVRDPQPGSFRTYAKNAFGNSMGFISGWMYWLSGVFIMSSEAVALGTFTRFWFPHIALWIFTVAYVVIAFGINLLGVKNFGKIESTFAMIKLSTLVIFILFGAFLLFHFISPPTTPLRGFTDFHHMLPTGMKGMWSALIFVFFSFGGIEIMGIASNELKNRKEVPKAGSSMLIALVSVYILSIFFVLYIVSWTKINESKSPFVTSLSVFHIPFIDTILNFIIISAAFSTMIGALFSVTNILISLAQDGDAPKGLAKKNGRGTPVKALFLTGIALAASLGLSFILPGKIYEYITTAAGVMLILNWTIILSSQIKLRKSDTSKTFKMFGYPFTSYLGIALIIIAVSGGLLHATQRMGVFISLGLIGVIVFSYWVTLKTGLLSHSKAE</sequence>
<feature type="transmembrane region" description="Helical" evidence="7">
    <location>
        <begin position="435"/>
        <end position="454"/>
    </location>
</feature>
<reference evidence="9" key="2">
    <citation type="submission" date="2023-08" db="EMBL/GenBank/DDBJ databases">
        <title>Nitrogen cycling bacteria in agricultural field soils.</title>
        <authorList>
            <person name="Jang J."/>
        </authorList>
    </citation>
    <scope>NUCLEOTIDE SEQUENCE</scope>
    <source>
        <strain evidence="9">PS3-36</strain>
    </source>
</reference>
<feature type="domain" description="Amino acid permease/ SLC12A" evidence="8">
    <location>
        <begin position="33"/>
        <end position="456"/>
    </location>
</feature>
<evidence type="ECO:0000256" key="7">
    <source>
        <dbReference type="SAM" id="Phobius"/>
    </source>
</evidence>
<feature type="transmembrane region" description="Helical" evidence="7">
    <location>
        <begin position="372"/>
        <end position="390"/>
    </location>
</feature>
<dbReference type="InterPro" id="IPR004841">
    <property type="entry name" value="AA-permease/SLC12A_dom"/>
</dbReference>
<evidence type="ECO:0000256" key="4">
    <source>
        <dbReference type="ARBA" id="ARBA00022970"/>
    </source>
</evidence>
<proteinExistence type="predicted"/>
<feature type="transmembrane region" description="Helical" evidence="7">
    <location>
        <begin position="411"/>
        <end position="429"/>
    </location>
</feature>
<feature type="transmembrane region" description="Helical" evidence="7">
    <location>
        <begin position="248"/>
        <end position="271"/>
    </location>
</feature>
<organism evidence="10 11">
    <name type="scientific">Bacillus salipaludis</name>
    <dbReference type="NCBI Taxonomy" id="2547811"/>
    <lineage>
        <taxon>Bacteria</taxon>
        <taxon>Bacillati</taxon>
        <taxon>Bacillota</taxon>
        <taxon>Bacilli</taxon>
        <taxon>Bacillales</taxon>
        <taxon>Bacillaceae</taxon>
        <taxon>Bacillus</taxon>
    </lineage>
</organism>
<comment type="subcellular location">
    <subcellularLocation>
        <location evidence="1">Cell membrane</location>
        <topology evidence="1">Multi-pass membrane protein</topology>
    </subcellularLocation>
</comment>
<evidence type="ECO:0000313" key="12">
    <source>
        <dbReference type="Proteomes" id="UP001178888"/>
    </source>
</evidence>
<name>A0A4R5VNH4_9BACI</name>
<feature type="transmembrane region" description="Helical" evidence="7">
    <location>
        <begin position="298"/>
        <end position="326"/>
    </location>
</feature>
<dbReference type="PIRSF" id="PIRSF006060">
    <property type="entry name" value="AA_transporter"/>
    <property type="match status" value="1"/>
</dbReference>
<dbReference type="InterPro" id="IPR004840">
    <property type="entry name" value="Amino_acid_permease_CS"/>
</dbReference>
<comment type="caution">
    <text evidence="10">The sequence shown here is derived from an EMBL/GenBank/DDBJ whole genome shotgun (WGS) entry which is preliminary data.</text>
</comment>
<dbReference type="EMBL" id="SMYO01000008">
    <property type="protein sequence ID" value="TDK59718.1"/>
    <property type="molecule type" value="Genomic_DNA"/>
</dbReference>
<keyword evidence="5 7" id="KW-1133">Transmembrane helix</keyword>
<keyword evidence="12" id="KW-1185">Reference proteome</keyword>
<evidence type="ECO:0000256" key="3">
    <source>
        <dbReference type="ARBA" id="ARBA00022692"/>
    </source>
</evidence>
<dbReference type="PANTHER" id="PTHR43495:SF5">
    <property type="entry name" value="GAMMA-AMINOBUTYRIC ACID PERMEASE"/>
    <property type="match status" value="1"/>
</dbReference>
<feature type="transmembrane region" description="Helical" evidence="7">
    <location>
        <begin position="60"/>
        <end position="79"/>
    </location>
</feature>
<protein>
    <submittedName>
        <fullName evidence="10">Amino acid permease</fullName>
    </submittedName>
</protein>
<keyword evidence="4" id="KW-0029">Amino-acid transport</keyword>
<dbReference type="AlphaFoldDB" id="A0A4R5VNH4"/>
<keyword evidence="2" id="KW-0813">Transport</keyword>
<feature type="transmembrane region" description="Helical" evidence="7">
    <location>
        <begin position="347"/>
        <end position="366"/>
    </location>
</feature>
<feature type="transmembrane region" description="Helical" evidence="7">
    <location>
        <begin position="27"/>
        <end position="48"/>
    </location>
</feature>
<dbReference type="RefSeq" id="WP_133336330.1">
    <property type="nucleotide sequence ID" value="NZ_JAVGVR010000001.1"/>
</dbReference>
<evidence type="ECO:0000313" key="10">
    <source>
        <dbReference type="EMBL" id="TDK59718.1"/>
    </source>
</evidence>
<dbReference type="PROSITE" id="PS00218">
    <property type="entry name" value="AMINO_ACID_PERMEASE_1"/>
    <property type="match status" value="1"/>
</dbReference>
<feature type="transmembrane region" description="Helical" evidence="7">
    <location>
        <begin position="132"/>
        <end position="157"/>
    </location>
</feature>
<dbReference type="GO" id="GO:0006865">
    <property type="term" value="P:amino acid transport"/>
    <property type="evidence" value="ECO:0007669"/>
    <property type="project" value="UniProtKB-KW"/>
</dbReference>
<dbReference type="EMBL" id="JAVGVR010000001">
    <property type="protein sequence ID" value="MDQ6595956.1"/>
    <property type="molecule type" value="Genomic_DNA"/>
</dbReference>
<evidence type="ECO:0000256" key="5">
    <source>
        <dbReference type="ARBA" id="ARBA00022989"/>
    </source>
</evidence>
<evidence type="ECO:0000313" key="11">
    <source>
        <dbReference type="Proteomes" id="UP000295132"/>
    </source>
</evidence>
<reference evidence="10 11" key="1">
    <citation type="submission" date="2019-03" db="EMBL/GenBank/DDBJ databases">
        <title>Bacillus niacini sp. nov. a Nicotinate-Metabolizing Mesophile Isolated from Soil.</title>
        <authorList>
            <person name="Zhang G."/>
        </authorList>
    </citation>
    <scope>NUCLEOTIDE SEQUENCE [LARGE SCALE GENOMIC DNA]</scope>
    <source>
        <strain evidence="10 11">WN066</strain>
    </source>
</reference>
<evidence type="ECO:0000259" key="8">
    <source>
        <dbReference type="Pfam" id="PF00324"/>
    </source>
</evidence>
<gene>
    <name evidence="10" type="ORF">E2K98_17465</name>
    <name evidence="9" type="ORF">RCG21_06050</name>
</gene>
<dbReference type="Pfam" id="PF00324">
    <property type="entry name" value="AA_permease"/>
    <property type="match status" value="1"/>
</dbReference>
<feature type="transmembrane region" description="Helical" evidence="7">
    <location>
        <begin position="99"/>
        <end position="120"/>
    </location>
</feature>
<feature type="transmembrane region" description="Helical" evidence="7">
    <location>
        <begin position="215"/>
        <end position="236"/>
    </location>
</feature>
<dbReference type="Proteomes" id="UP000295132">
    <property type="component" value="Unassembled WGS sequence"/>
</dbReference>
<dbReference type="GO" id="GO:0055085">
    <property type="term" value="P:transmembrane transport"/>
    <property type="evidence" value="ECO:0007669"/>
    <property type="project" value="InterPro"/>
</dbReference>
<accession>A0A4R5VNH4</accession>
<evidence type="ECO:0000256" key="6">
    <source>
        <dbReference type="ARBA" id="ARBA00023136"/>
    </source>
</evidence>